<accession>A0A383RUQ7</accession>
<comment type="catalytic activity">
    <reaction evidence="12">
        <text>RX + glutathione = an S-substituted glutathione + a halide anion + H(+)</text>
        <dbReference type="Rhea" id="RHEA:16437"/>
        <dbReference type="ChEBI" id="CHEBI:15378"/>
        <dbReference type="ChEBI" id="CHEBI:16042"/>
        <dbReference type="ChEBI" id="CHEBI:17792"/>
        <dbReference type="ChEBI" id="CHEBI:57925"/>
        <dbReference type="ChEBI" id="CHEBI:90779"/>
        <dbReference type="EC" id="2.5.1.18"/>
    </reaction>
    <physiologicalReaction direction="left-to-right" evidence="12">
        <dbReference type="Rhea" id="RHEA:16438"/>
    </physiologicalReaction>
</comment>
<evidence type="ECO:0000313" key="14">
    <source>
        <dbReference type="EMBL" id="SYX90171.1"/>
    </source>
</evidence>
<dbReference type="Gene3D" id="1.20.120.550">
    <property type="entry name" value="Membrane associated eicosanoid/glutathione metabolism-like domain"/>
    <property type="match status" value="1"/>
</dbReference>
<evidence type="ECO:0000256" key="2">
    <source>
        <dbReference type="ARBA" id="ARBA00004477"/>
    </source>
</evidence>
<reference evidence="15" key="1">
    <citation type="submission" date="2018-08" db="EMBL/GenBank/DDBJ databases">
        <authorList>
            <person name="Blom J."/>
        </authorList>
    </citation>
    <scope>NUCLEOTIDE SEQUENCE [LARGE SCALE GENOMIC DNA]</scope>
    <source>
        <strain evidence="15">CCOS 865</strain>
    </source>
</reference>
<protein>
    <recommendedName>
        <fullName evidence="11">Microsomal glutathione S-transferase 1</fullName>
        <ecNumber evidence="3">2.5.1.18</ecNumber>
    </recommendedName>
</protein>
<evidence type="ECO:0000256" key="11">
    <source>
        <dbReference type="ARBA" id="ARBA00039397"/>
    </source>
</evidence>
<evidence type="ECO:0000256" key="13">
    <source>
        <dbReference type="SAM" id="Phobius"/>
    </source>
</evidence>
<dbReference type="OrthoDB" id="6365081at2"/>
<dbReference type="InterPro" id="IPR001129">
    <property type="entry name" value="Membr-assoc_MAPEG"/>
</dbReference>
<dbReference type="GO" id="GO:0004364">
    <property type="term" value="F:glutathione transferase activity"/>
    <property type="evidence" value="ECO:0007669"/>
    <property type="project" value="UniProtKB-EC"/>
</dbReference>
<dbReference type="RefSeq" id="WP_119141159.1">
    <property type="nucleotide sequence ID" value="NZ_CBCSFL010000017.1"/>
</dbReference>
<dbReference type="InterPro" id="IPR040162">
    <property type="entry name" value="MGST1-like"/>
</dbReference>
<evidence type="ECO:0000256" key="8">
    <source>
        <dbReference type="ARBA" id="ARBA00022990"/>
    </source>
</evidence>
<evidence type="ECO:0000256" key="4">
    <source>
        <dbReference type="ARBA" id="ARBA00022679"/>
    </source>
</evidence>
<keyword evidence="7 13" id="KW-1133">Transmembrane helix</keyword>
<sequence length="145" mass="15435">MNSVLVAYASCVLVLFVKMLALSCYQGFYRLRQLAFVNPEDAAVFGRQAGVQELPQVQRAAQAWANDLENIPLFFALGGLCVAVQTPGAATVWLCGGFTLARVLHSVAYLRAWQPWRTLAYAAGLACLLGMAGLLTGGILQGVGG</sequence>
<comment type="subunit">
    <text evidence="10">Homotrimer; The trimer binds only one molecule of glutathione.</text>
</comment>
<comment type="subcellular location">
    <subcellularLocation>
        <location evidence="2">Endoplasmic reticulum membrane</location>
        <topology evidence="2">Multi-pass membrane protein</topology>
    </subcellularLocation>
</comment>
<organism evidence="14 15">
    <name type="scientific">Pseudomonas reidholzensis</name>
    <dbReference type="NCBI Taxonomy" id="1785162"/>
    <lineage>
        <taxon>Bacteria</taxon>
        <taxon>Pseudomonadati</taxon>
        <taxon>Pseudomonadota</taxon>
        <taxon>Gammaproteobacteria</taxon>
        <taxon>Pseudomonadales</taxon>
        <taxon>Pseudomonadaceae</taxon>
        <taxon>Pseudomonas</taxon>
    </lineage>
</organism>
<feature type="transmembrane region" description="Helical" evidence="13">
    <location>
        <begin position="119"/>
        <end position="140"/>
    </location>
</feature>
<dbReference type="AlphaFoldDB" id="A0A383RUQ7"/>
<evidence type="ECO:0000256" key="9">
    <source>
        <dbReference type="ARBA" id="ARBA00023136"/>
    </source>
</evidence>
<keyword evidence="4 14" id="KW-0808">Transferase</keyword>
<dbReference type="GO" id="GO:0016020">
    <property type="term" value="C:membrane"/>
    <property type="evidence" value="ECO:0007669"/>
    <property type="project" value="InterPro"/>
</dbReference>
<evidence type="ECO:0000256" key="12">
    <source>
        <dbReference type="ARBA" id="ARBA00049385"/>
    </source>
</evidence>
<dbReference type="Pfam" id="PF01124">
    <property type="entry name" value="MAPEG"/>
    <property type="match status" value="1"/>
</dbReference>
<name>A0A383RUQ7_9PSED</name>
<keyword evidence="9 13" id="KW-0472">Membrane</keyword>
<evidence type="ECO:0000256" key="3">
    <source>
        <dbReference type="ARBA" id="ARBA00012452"/>
    </source>
</evidence>
<evidence type="ECO:0000256" key="5">
    <source>
        <dbReference type="ARBA" id="ARBA00022692"/>
    </source>
</evidence>
<dbReference type="Proteomes" id="UP000263595">
    <property type="component" value="Unassembled WGS sequence"/>
</dbReference>
<keyword evidence="5 13" id="KW-0812">Transmembrane</keyword>
<dbReference type="EMBL" id="UNOZ01000017">
    <property type="protein sequence ID" value="SYX90171.1"/>
    <property type="molecule type" value="Genomic_DNA"/>
</dbReference>
<evidence type="ECO:0000256" key="7">
    <source>
        <dbReference type="ARBA" id="ARBA00022989"/>
    </source>
</evidence>
<evidence type="ECO:0000256" key="6">
    <source>
        <dbReference type="ARBA" id="ARBA00022824"/>
    </source>
</evidence>
<dbReference type="SUPFAM" id="SSF161084">
    <property type="entry name" value="MAPEG domain-like"/>
    <property type="match status" value="1"/>
</dbReference>
<evidence type="ECO:0000313" key="15">
    <source>
        <dbReference type="Proteomes" id="UP000263595"/>
    </source>
</evidence>
<feature type="transmembrane region" description="Helical" evidence="13">
    <location>
        <begin position="6"/>
        <end position="25"/>
    </location>
</feature>
<proteinExistence type="predicted"/>
<gene>
    <name evidence="14" type="ORF">CCOS865_02437</name>
</gene>
<keyword evidence="6" id="KW-0256">Endoplasmic reticulum</keyword>
<dbReference type="PANTHER" id="PTHR10689:SF6">
    <property type="entry name" value="MICROSOMAL GLUTATHIONE S-TRANSFERASE 1"/>
    <property type="match status" value="1"/>
</dbReference>
<dbReference type="EC" id="2.5.1.18" evidence="3"/>
<comment type="function">
    <text evidence="1">Conjugation of reduced glutathione to a wide number of exogenous and endogenous hydrophobic electrophiles.</text>
</comment>
<dbReference type="PANTHER" id="PTHR10689">
    <property type="entry name" value="MICROSOMAL GLUTATHIONE S-TRANSFERASE 1"/>
    <property type="match status" value="1"/>
</dbReference>
<keyword evidence="8" id="KW-0007">Acetylation</keyword>
<dbReference type="InterPro" id="IPR023352">
    <property type="entry name" value="MAPEG-like_dom_sf"/>
</dbReference>
<evidence type="ECO:0000256" key="10">
    <source>
        <dbReference type="ARBA" id="ARBA00038540"/>
    </source>
</evidence>
<keyword evidence="15" id="KW-1185">Reference proteome</keyword>
<evidence type="ECO:0000256" key="1">
    <source>
        <dbReference type="ARBA" id="ARBA00003701"/>
    </source>
</evidence>